<dbReference type="InterPro" id="IPR004358">
    <property type="entry name" value="Sig_transdc_His_kin-like_C"/>
</dbReference>
<dbReference type="PROSITE" id="PS50109">
    <property type="entry name" value="HIS_KIN"/>
    <property type="match status" value="1"/>
</dbReference>
<dbReference type="PANTHER" id="PTHR43547">
    <property type="entry name" value="TWO-COMPONENT HISTIDINE KINASE"/>
    <property type="match status" value="1"/>
</dbReference>
<feature type="modified residue" description="4-aspartylphosphate" evidence="7">
    <location>
        <position position="334"/>
    </location>
</feature>
<evidence type="ECO:0000313" key="11">
    <source>
        <dbReference type="EMBL" id="CAL2088558.1"/>
    </source>
</evidence>
<dbReference type="Pfam" id="PF02518">
    <property type="entry name" value="HATPase_c"/>
    <property type="match status" value="1"/>
</dbReference>
<dbReference type="PRINTS" id="PR00344">
    <property type="entry name" value="BCTRLSENSOR"/>
</dbReference>
<dbReference type="Gene3D" id="1.10.287.130">
    <property type="match status" value="1"/>
</dbReference>
<dbReference type="InterPro" id="IPR003661">
    <property type="entry name" value="HisK_dim/P_dom"/>
</dbReference>
<keyword evidence="3 7" id="KW-0597">Phosphoprotein</keyword>
<dbReference type="InterPro" id="IPR018060">
    <property type="entry name" value="HTH_AraC"/>
</dbReference>
<dbReference type="EC" id="2.7.13.3" evidence="2"/>
<dbReference type="EMBL" id="CAXIXY010000005">
    <property type="protein sequence ID" value="CAL2088558.1"/>
    <property type="molecule type" value="Genomic_DNA"/>
</dbReference>
<evidence type="ECO:0000256" key="4">
    <source>
        <dbReference type="ARBA" id="ARBA00023015"/>
    </source>
</evidence>
<dbReference type="SUPFAM" id="SSF52172">
    <property type="entry name" value="CheY-like"/>
    <property type="match status" value="1"/>
</dbReference>
<name>A0ABP1EP21_9FLAO</name>
<evidence type="ECO:0000259" key="8">
    <source>
        <dbReference type="PROSITE" id="PS01124"/>
    </source>
</evidence>
<dbReference type="SMART" id="SM00448">
    <property type="entry name" value="REC"/>
    <property type="match status" value="1"/>
</dbReference>
<organism evidence="11 12">
    <name type="scientific">Tenacibaculum platacis</name>
    <dbReference type="NCBI Taxonomy" id="3137852"/>
    <lineage>
        <taxon>Bacteria</taxon>
        <taxon>Pseudomonadati</taxon>
        <taxon>Bacteroidota</taxon>
        <taxon>Flavobacteriia</taxon>
        <taxon>Flavobacteriales</taxon>
        <taxon>Flavobacteriaceae</taxon>
        <taxon>Tenacibaculum</taxon>
    </lineage>
</organism>
<proteinExistence type="predicted"/>
<dbReference type="InterPro" id="IPR001789">
    <property type="entry name" value="Sig_transdc_resp-reg_receiver"/>
</dbReference>
<dbReference type="SMART" id="SM00342">
    <property type="entry name" value="HTH_ARAC"/>
    <property type="match status" value="1"/>
</dbReference>
<evidence type="ECO:0000313" key="12">
    <source>
        <dbReference type="Proteomes" id="UP001497416"/>
    </source>
</evidence>
<keyword evidence="6" id="KW-0804">Transcription</keyword>
<evidence type="ECO:0000256" key="5">
    <source>
        <dbReference type="ARBA" id="ARBA00023125"/>
    </source>
</evidence>
<evidence type="ECO:0000259" key="10">
    <source>
        <dbReference type="PROSITE" id="PS50110"/>
    </source>
</evidence>
<dbReference type="PROSITE" id="PS01124">
    <property type="entry name" value="HTH_ARAC_FAMILY_2"/>
    <property type="match status" value="1"/>
</dbReference>
<evidence type="ECO:0000256" key="6">
    <source>
        <dbReference type="ARBA" id="ARBA00023163"/>
    </source>
</evidence>
<dbReference type="Proteomes" id="UP001497416">
    <property type="component" value="Unassembled WGS sequence"/>
</dbReference>
<dbReference type="InterPro" id="IPR003594">
    <property type="entry name" value="HATPase_dom"/>
</dbReference>
<keyword evidence="5" id="KW-0238">DNA-binding</keyword>
<dbReference type="CDD" id="cd00082">
    <property type="entry name" value="HisKA"/>
    <property type="match status" value="1"/>
</dbReference>
<dbReference type="InterPro" id="IPR005467">
    <property type="entry name" value="His_kinase_dom"/>
</dbReference>
<dbReference type="PANTHER" id="PTHR43547:SF2">
    <property type="entry name" value="HYBRID SIGNAL TRANSDUCTION HISTIDINE KINASE C"/>
    <property type="match status" value="1"/>
</dbReference>
<dbReference type="Pfam" id="PF12833">
    <property type="entry name" value="HTH_18"/>
    <property type="match status" value="1"/>
</dbReference>
<evidence type="ECO:0000259" key="9">
    <source>
        <dbReference type="PROSITE" id="PS50109"/>
    </source>
</evidence>
<dbReference type="InterPro" id="IPR036097">
    <property type="entry name" value="HisK_dim/P_sf"/>
</dbReference>
<dbReference type="InterPro" id="IPR009057">
    <property type="entry name" value="Homeodomain-like_sf"/>
</dbReference>
<comment type="caution">
    <text evidence="11">The sequence shown here is derived from an EMBL/GenBank/DDBJ whole genome shotgun (WGS) entry which is preliminary data.</text>
</comment>
<reference evidence="11 12" key="1">
    <citation type="submission" date="2024-05" db="EMBL/GenBank/DDBJ databases">
        <authorList>
            <person name="Duchaud E."/>
        </authorList>
    </citation>
    <scope>NUCLEOTIDE SEQUENCE [LARGE SCALE GENOMIC DNA]</scope>
    <source>
        <strain evidence="11">Ena-SAMPLE-TAB-13-05-2024-13:56:06:370-140302</strain>
    </source>
</reference>
<dbReference type="SUPFAM" id="SSF47384">
    <property type="entry name" value="Homodimeric domain of signal transducing histidine kinase"/>
    <property type="match status" value="1"/>
</dbReference>
<protein>
    <recommendedName>
        <fullName evidence="2">histidine kinase</fullName>
        <ecNumber evidence="2">2.7.13.3</ecNumber>
    </recommendedName>
</protein>
<dbReference type="Gene3D" id="3.30.565.10">
    <property type="entry name" value="Histidine kinase-like ATPase, C-terminal domain"/>
    <property type="match status" value="1"/>
</dbReference>
<evidence type="ECO:0000256" key="3">
    <source>
        <dbReference type="ARBA" id="ARBA00022553"/>
    </source>
</evidence>
<dbReference type="InterPro" id="IPR036890">
    <property type="entry name" value="HATPase_C_sf"/>
</dbReference>
<accession>A0ABP1EP21</accession>
<dbReference type="PROSITE" id="PS00041">
    <property type="entry name" value="HTH_ARAC_FAMILY_1"/>
    <property type="match status" value="1"/>
</dbReference>
<dbReference type="Gene3D" id="3.40.50.2300">
    <property type="match status" value="1"/>
</dbReference>
<dbReference type="PROSITE" id="PS50110">
    <property type="entry name" value="RESPONSE_REGULATORY"/>
    <property type="match status" value="1"/>
</dbReference>
<dbReference type="SMART" id="SM00388">
    <property type="entry name" value="HisKA"/>
    <property type="match status" value="1"/>
</dbReference>
<dbReference type="InterPro" id="IPR011006">
    <property type="entry name" value="CheY-like_superfamily"/>
</dbReference>
<keyword evidence="4" id="KW-0805">Transcription regulation</keyword>
<feature type="domain" description="Histidine kinase" evidence="9">
    <location>
        <begin position="36"/>
        <end position="248"/>
    </location>
</feature>
<dbReference type="InterPro" id="IPR018062">
    <property type="entry name" value="HTH_AraC-typ_CS"/>
</dbReference>
<gene>
    <name evidence="11" type="ORF">T190607A01A_30151</name>
</gene>
<comment type="catalytic activity">
    <reaction evidence="1">
        <text>ATP + protein L-histidine = ADP + protein N-phospho-L-histidine.</text>
        <dbReference type="EC" id="2.7.13.3"/>
    </reaction>
</comment>
<sequence>MQIKMEENHLSVDVNNDDSVQRLDDSSTTASNFFKGISYDFKTVVSLILSSTESLMNSNSNHDSKELNLIHDNANLLLKMVNQLLEFRKLENNEFDLKVSRTSISSLVSSVYSTFQKEAQKKKIVFSFNSNVNSLELFVDRELVRNMIFNLLSNAFKFTPIQGKISVDIYEKENLVCIAVKDSGIGISVTDKEKIFNQFYQGNNNQQSSSGIGLYLAKAYAELHKGTIEVISKENIGSEFIISLPKGEDHFSENQLIVEEDIQVGHSDSLTDSSEHIKEDLNSNEEIVLIIEDNDDLRFFLKSKLKKSYEVHESDGINVESKILETIPDVIVSDVNLPQKNGFELCEFVKNDERTSHIPVIMLTSLDTDEAHIKGLKSGVDMFLTKPFNLSVLSESIESLLYNRKQIQKYLKQLYLNTSKERPKKVEGKNKDKEVAFIGKLNELIQKNLDDSSFTVEILAEELHISRVQLYRKTKAVLGITISDYIQNIRLEKSKELLIGDNNLSIADIAYSVGFSSPNYFSTAFRNKYDQTPNEYKHAHKH</sequence>
<evidence type="ECO:0000256" key="7">
    <source>
        <dbReference type="PROSITE-ProRule" id="PRU00169"/>
    </source>
</evidence>
<dbReference type="SMART" id="SM00387">
    <property type="entry name" value="HATPase_c"/>
    <property type="match status" value="1"/>
</dbReference>
<evidence type="ECO:0000256" key="1">
    <source>
        <dbReference type="ARBA" id="ARBA00000085"/>
    </source>
</evidence>
<evidence type="ECO:0000256" key="2">
    <source>
        <dbReference type="ARBA" id="ARBA00012438"/>
    </source>
</evidence>
<dbReference type="SUPFAM" id="SSF46689">
    <property type="entry name" value="Homeodomain-like"/>
    <property type="match status" value="1"/>
</dbReference>
<dbReference type="SUPFAM" id="SSF55874">
    <property type="entry name" value="ATPase domain of HSP90 chaperone/DNA topoisomerase II/histidine kinase"/>
    <property type="match status" value="1"/>
</dbReference>
<feature type="domain" description="Response regulatory" evidence="10">
    <location>
        <begin position="287"/>
        <end position="401"/>
    </location>
</feature>
<keyword evidence="12" id="KW-1185">Reference proteome</keyword>
<feature type="domain" description="HTH araC/xylS-type" evidence="8">
    <location>
        <begin position="439"/>
        <end position="539"/>
    </location>
</feature>
<dbReference type="Gene3D" id="1.10.10.60">
    <property type="entry name" value="Homeodomain-like"/>
    <property type="match status" value="2"/>
</dbReference>
<dbReference type="Pfam" id="PF00072">
    <property type="entry name" value="Response_reg"/>
    <property type="match status" value="1"/>
</dbReference>